<sequence>MTSFATPGQVLGNLSAYLPGAGTHVTENTIHASLAGPIVTSPPATKSSKPTLSIVKSSASISDATLPEVGSVVLARVLRVQPRQLNSSILAVNPSLSTITSYTSATDDETQFQAVLRKEDVRAFEKDKVVMNEMFRVGDIVKAVVISLGDERNYYISTAGNDYGVIIARSQAGNPMVPTSWKEMRDTITGKAETRKVAKPA</sequence>
<name>A0ACC3AHT0_9EURO</name>
<dbReference type="EMBL" id="JAPDRQ010000012">
    <property type="protein sequence ID" value="KAJ9662881.1"/>
    <property type="molecule type" value="Genomic_DNA"/>
</dbReference>
<gene>
    <name evidence="1" type="primary">CSL4</name>
    <name evidence="1" type="ORF">H2198_001109</name>
</gene>
<evidence type="ECO:0000313" key="1">
    <source>
        <dbReference type="EMBL" id="KAJ9662881.1"/>
    </source>
</evidence>
<evidence type="ECO:0000313" key="2">
    <source>
        <dbReference type="Proteomes" id="UP001172386"/>
    </source>
</evidence>
<reference evidence="1" key="1">
    <citation type="submission" date="2022-10" db="EMBL/GenBank/DDBJ databases">
        <title>Culturing micro-colonial fungi from biological soil crusts in the Mojave desert and describing Neophaeococcomyces mojavensis, and introducing the new genera and species Taxawa tesnikishii.</title>
        <authorList>
            <person name="Kurbessoian T."/>
            <person name="Stajich J.E."/>
        </authorList>
    </citation>
    <scope>NUCLEOTIDE SEQUENCE</scope>
    <source>
        <strain evidence="1">JES_112</strain>
    </source>
</reference>
<protein>
    <submittedName>
        <fullName evidence="1">Exosome 3'-&gt;5 exonuclease subunit ski4 (Csl4)</fullName>
    </submittedName>
</protein>
<keyword evidence="1" id="KW-0378">Hydrolase</keyword>
<comment type="caution">
    <text evidence="1">The sequence shown here is derived from an EMBL/GenBank/DDBJ whole genome shotgun (WGS) entry which is preliminary data.</text>
</comment>
<accession>A0ACC3AHT0</accession>
<organism evidence="1 2">
    <name type="scientific">Neophaeococcomyces mojaviensis</name>
    <dbReference type="NCBI Taxonomy" id="3383035"/>
    <lineage>
        <taxon>Eukaryota</taxon>
        <taxon>Fungi</taxon>
        <taxon>Dikarya</taxon>
        <taxon>Ascomycota</taxon>
        <taxon>Pezizomycotina</taxon>
        <taxon>Eurotiomycetes</taxon>
        <taxon>Chaetothyriomycetidae</taxon>
        <taxon>Chaetothyriales</taxon>
        <taxon>Chaetothyriales incertae sedis</taxon>
        <taxon>Neophaeococcomyces</taxon>
    </lineage>
</organism>
<keyword evidence="2" id="KW-1185">Reference proteome</keyword>
<dbReference type="Proteomes" id="UP001172386">
    <property type="component" value="Unassembled WGS sequence"/>
</dbReference>
<keyword evidence="1" id="KW-0540">Nuclease</keyword>
<keyword evidence="1" id="KW-0269">Exonuclease</keyword>
<proteinExistence type="predicted"/>